<reference evidence="2 3" key="1">
    <citation type="journal article" date="2014" name="Antonie Van Leeuwenhoek">
        <title>Roseivivax atlanticus sp. nov., isolated from surface seawater of the Atlantic Ocean.</title>
        <authorList>
            <person name="Li G."/>
            <person name="Lai Q."/>
            <person name="Liu X."/>
            <person name="Sun F."/>
            <person name="Shao Z."/>
        </authorList>
    </citation>
    <scope>NUCLEOTIDE SEQUENCE [LARGE SCALE GENOMIC DNA]</scope>
    <source>
        <strain evidence="2 3">22II-s10s</strain>
    </source>
</reference>
<gene>
    <name evidence="2" type="ORF">ATO8_05356</name>
</gene>
<dbReference type="Proteomes" id="UP000019063">
    <property type="component" value="Unassembled WGS sequence"/>
</dbReference>
<evidence type="ECO:0000256" key="1">
    <source>
        <dbReference type="SAM" id="SignalP"/>
    </source>
</evidence>
<dbReference type="AlphaFoldDB" id="W4HN75"/>
<feature type="chain" id="PRO_5004842028" description="Metal-binding protein" evidence="1">
    <location>
        <begin position="22"/>
        <end position="150"/>
    </location>
</feature>
<evidence type="ECO:0008006" key="4">
    <source>
        <dbReference type="Google" id="ProtNLM"/>
    </source>
</evidence>
<dbReference type="STRING" id="1379903.ATO8_05356"/>
<accession>W4HN75</accession>
<name>W4HN75_9RHOB</name>
<organism evidence="2 3">
    <name type="scientific">Roseivivax marinus</name>
    <dbReference type="NCBI Taxonomy" id="1379903"/>
    <lineage>
        <taxon>Bacteria</taxon>
        <taxon>Pseudomonadati</taxon>
        <taxon>Pseudomonadota</taxon>
        <taxon>Alphaproteobacteria</taxon>
        <taxon>Rhodobacterales</taxon>
        <taxon>Roseobacteraceae</taxon>
        <taxon>Roseivivax</taxon>
    </lineage>
</organism>
<proteinExistence type="predicted"/>
<dbReference type="eggNOG" id="COG3019">
    <property type="taxonomic scope" value="Bacteria"/>
</dbReference>
<dbReference type="RefSeq" id="WP_043842728.1">
    <property type="nucleotide sequence ID" value="NZ_AQQW01000003.1"/>
</dbReference>
<dbReference type="InterPro" id="IPR036249">
    <property type="entry name" value="Thioredoxin-like_sf"/>
</dbReference>
<evidence type="ECO:0000313" key="2">
    <source>
        <dbReference type="EMBL" id="ETW13430.1"/>
    </source>
</evidence>
<dbReference type="OrthoDB" id="14727at2"/>
<feature type="signal peptide" evidence="1">
    <location>
        <begin position="1"/>
        <end position="21"/>
    </location>
</feature>
<evidence type="ECO:0000313" key="3">
    <source>
        <dbReference type="Proteomes" id="UP000019063"/>
    </source>
</evidence>
<dbReference type="SUPFAM" id="SSF52833">
    <property type="entry name" value="Thioredoxin-like"/>
    <property type="match status" value="1"/>
</dbReference>
<keyword evidence="1" id="KW-0732">Signal</keyword>
<comment type="caution">
    <text evidence="2">The sequence shown here is derived from an EMBL/GenBank/DDBJ whole genome shotgun (WGS) entry which is preliminary data.</text>
</comment>
<protein>
    <recommendedName>
        <fullName evidence="4">Metal-binding protein</fullName>
    </recommendedName>
</protein>
<dbReference type="InterPro" id="IPR007332">
    <property type="entry name" value="DUF411"/>
</dbReference>
<dbReference type="EMBL" id="AQQW01000003">
    <property type="protein sequence ID" value="ETW13430.1"/>
    <property type="molecule type" value="Genomic_DNA"/>
</dbReference>
<dbReference type="Pfam" id="PF04214">
    <property type="entry name" value="DUF411"/>
    <property type="match status" value="1"/>
</dbReference>
<dbReference type="PATRIC" id="fig|1317118.6.peg.1104"/>
<sequence>MHRRTLIAAALAVPFAGLARAQGADAPAITVFKDPNCGCCSGWVAHMRDAGFDVEARDVAPDALQAVKVEAGVAPDMASCHTALVGDYVVEGHVPAEDVRRLLDERPEALGLAVPGMPVGSPGMEMGGRVDPYEVKLLTASGAETFARHG</sequence>
<keyword evidence="3" id="KW-1185">Reference proteome</keyword>